<evidence type="ECO:0000313" key="2">
    <source>
        <dbReference type="Proteomes" id="UP001161691"/>
    </source>
</evidence>
<reference evidence="1" key="1">
    <citation type="submission" date="2023-04" db="EMBL/GenBank/DDBJ databases">
        <title>Comparative genomic analysis of Cohnella hashimotonis sp. nov., isolated from the International Space Station.</title>
        <authorList>
            <person name="Venkateswaran K."/>
            <person name="Simpson A."/>
        </authorList>
    </citation>
    <scope>NUCLEOTIDE SEQUENCE</scope>
    <source>
        <strain evidence="1">F6_2S_P_1</strain>
    </source>
</reference>
<sequence length="81" mass="9990">MNTDIYQQLLTETEDLLYRVRIYDRDMVHTDEIIEMDRTHEMIGSLRWMSESEMFRTKAIEKLIRMRHRLMTMMEDLLFTA</sequence>
<accession>A0ABT6TI64</accession>
<dbReference type="Proteomes" id="UP001161691">
    <property type="component" value="Unassembled WGS sequence"/>
</dbReference>
<dbReference type="RefSeq" id="WP_282909373.1">
    <property type="nucleotide sequence ID" value="NZ_JAGRPV010000001.1"/>
</dbReference>
<keyword evidence="2" id="KW-1185">Reference proteome</keyword>
<comment type="caution">
    <text evidence="1">The sequence shown here is derived from an EMBL/GenBank/DDBJ whole genome shotgun (WGS) entry which is preliminary data.</text>
</comment>
<proteinExistence type="predicted"/>
<evidence type="ECO:0000313" key="1">
    <source>
        <dbReference type="EMBL" id="MDI4646528.1"/>
    </source>
</evidence>
<protein>
    <submittedName>
        <fullName evidence="1">Uncharacterized protein</fullName>
    </submittedName>
</protein>
<name>A0ABT6TI64_9BACL</name>
<organism evidence="1 2">
    <name type="scientific">Cohnella hashimotonis</name>
    <dbReference type="NCBI Taxonomy" id="2826895"/>
    <lineage>
        <taxon>Bacteria</taxon>
        <taxon>Bacillati</taxon>
        <taxon>Bacillota</taxon>
        <taxon>Bacilli</taxon>
        <taxon>Bacillales</taxon>
        <taxon>Paenibacillaceae</taxon>
        <taxon>Cohnella</taxon>
    </lineage>
</organism>
<gene>
    <name evidence="1" type="ORF">KB449_16245</name>
</gene>
<dbReference type="EMBL" id="JAGRPV010000001">
    <property type="protein sequence ID" value="MDI4646528.1"/>
    <property type="molecule type" value="Genomic_DNA"/>
</dbReference>